<protein>
    <submittedName>
        <fullName evidence="1">Uncharacterized protein</fullName>
    </submittedName>
</protein>
<reference evidence="1" key="1">
    <citation type="submission" date="2021-02" db="EMBL/GenBank/DDBJ databases">
        <authorList>
            <person name="Dougan E. K."/>
            <person name="Rhodes N."/>
            <person name="Thang M."/>
            <person name="Chan C."/>
        </authorList>
    </citation>
    <scope>NUCLEOTIDE SEQUENCE</scope>
</reference>
<proteinExistence type="predicted"/>
<gene>
    <name evidence="1" type="ORF">SNEC2469_LOCUS26670</name>
</gene>
<dbReference type="Proteomes" id="UP000601435">
    <property type="component" value="Unassembled WGS sequence"/>
</dbReference>
<evidence type="ECO:0000313" key="1">
    <source>
        <dbReference type="EMBL" id="CAE7853726.1"/>
    </source>
</evidence>
<comment type="caution">
    <text evidence="1">The sequence shown here is derived from an EMBL/GenBank/DDBJ whole genome shotgun (WGS) entry which is preliminary data.</text>
</comment>
<dbReference type="SUPFAM" id="SSF53335">
    <property type="entry name" value="S-adenosyl-L-methionine-dependent methyltransferases"/>
    <property type="match status" value="1"/>
</dbReference>
<keyword evidence="2" id="KW-1185">Reference proteome</keyword>
<dbReference type="OrthoDB" id="10282857at2759"/>
<dbReference type="AlphaFoldDB" id="A0A813A418"/>
<name>A0A813A418_9DINO</name>
<sequence>MLFALDPYKVKQRAGQRLRRKIKLDLERSALYLLSQMAAFADRTVEEHTRLPFKQGLRILGGKHTKHTSEWVNTVEADAACRNLIVDHHDWCNVTSGHRTSQPCVFGDILHQLAYQLDMAGLTFKRRLQLVAKESMARTQYCYTHGQQCPIMRTVDIDMSGLPCPDNSRANRKRKFEDIRMSMLEALLGQDYNFAELLVEPSHCGFGGTSRKRKYIFAYHKTNARYLFDVHEAYRCIRTAIQKTVQTRPRDYFVADQHQLQAHAARLAALRRIPVQDTSDMYYLLNGREKIQVQTLDACYRERSGHEPKLNQDLVYFLGDNASFTKCWSAVNNRIPTFRTNSANFWIPSKRRLLVTADKMSALGFPVCENSARSMGVAPVPCLDPRRGAKVLGNSMHLINATVVLFIALTCFGRDCEAPGTKIDWPAFKRQCTKFSA</sequence>
<dbReference type="EMBL" id="CAJNJA010054731">
    <property type="protein sequence ID" value="CAE7853726.1"/>
    <property type="molecule type" value="Genomic_DNA"/>
</dbReference>
<dbReference type="InterPro" id="IPR029063">
    <property type="entry name" value="SAM-dependent_MTases_sf"/>
</dbReference>
<organism evidence="1 2">
    <name type="scientific">Symbiodinium necroappetens</name>
    <dbReference type="NCBI Taxonomy" id="1628268"/>
    <lineage>
        <taxon>Eukaryota</taxon>
        <taxon>Sar</taxon>
        <taxon>Alveolata</taxon>
        <taxon>Dinophyceae</taxon>
        <taxon>Suessiales</taxon>
        <taxon>Symbiodiniaceae</taxon>
        <taxon>Symbiodinium</taxon>
    </lineage>
</organism>
<evidence type="ECO:0000313" key="2">
    <source>
        <dbReference type="Proteomes" id="UP000601435"/>
    </source>
</evidence>
<accession>A0A813A418</accession>